<name>A0A7G9SUM4_9GAMM</name>
<evidence type="ECO:0000313" key="2">
    <source>
        <dbReference type="EMBL" id="QNN71549.1"/>
    </source>
</evidence>
<dbReference type="InterPro" id="IPR036513">
    <property type="entry name" value="STAS_dom_sf"/>
</dbReference>
<dbReference type="RefSeq" id="WP_187554062.1">
    <property type="nucleotide sequence ID" value="NZ_BMZL01000001.1"/>
</dbReference>
<dbReference type="Pfam" id="PF13466">
    <property type="entry name" value="STAS_2"/>
    <property type="match status" value="1"/>
</dbReference>
<dbReference type="InterPro" id="IPR052746">
    <property type="entry name" value="MlaB_ABC_Transporter"/>
</dbReference>
<dbReference type="InterPro" id="IPR058548">
    <property type="entry name" value="MlaB-like_STAS"/>
</dbReference>
<dbReference type="CDD" id="cd07043">
    <property type="entry name" value="STAS_anti-anti-sigma_factors"/>
    <property type="match status" value="1"/>
</dbReference>
<dbReference type="Proteomes" id="UP000515804">
    <property type="component" value="Chromosome"/>
</dbReference>
<proteinExistence type="predicted"/>
<reference evidence="2 3" key="1">
    <citation type="submission" date="2020-08" db="EMBL/GenBank/DDBJ databases">
        <title>Genome sequence of Thermomonas carbonis KCTC 42013T.</title>
        <authorList>
            <person name="Hyun D.-W."/>
            <person name="Bae J.-W."/>
        </authorList>
    </citation>
    <scope>NUCLEOTIDE SEQUENCE [LARGE SCALE GENOMIC DNA]</scope>
    <source>
        <strain evidence="2 3">KCTC 42013</strain>
    </source>
</reference>
<dbReference type="EMBL" id="CP060719">
    <property type="protein sequence ID" value="QNN71549.1"/>
    <property type="molecule type" value="Genomic_DNA"/>
</dbReference>
<accession>A0A7G9SUM4</accession>
<feature type="domain" description="STAS" evidence="1">
    <location>
        <begin position="15"/>
        <end position="97"/>
    </location>
</feature>
<gene>
    <name evidence="2" type="ORF">H9L16_05385</name>
</gene>
<evidence type="ECO:0000313" key="3">
    <source>
        <dbReference type="Proteomes" id="UP000515804"/>
    </source>
</evidence>
<evidence type="ECO:0000259" key="1">
    <source>
        <dbReference type="PROSITE" id="PS50801"/>
    </source>
</evidence>
<dbReference type="InterPro" id="IPR002645">
    <property type="entry name" value="STAS_dom"/>
</dbReference>
<sequence length="97" mass="10254">MIEAAASVHRDGERLLLSGRLDRDAATALWPQASAAIPGARVLDVSAMQTIDSAGLAMLVALAERMQDVHIAGMPPGMADLLAAYRLRPTLAFDDGR</sequence>
<keyword evidence="3" id="KW-1185">Reference proteome</keyword>
<dbReference type="PANTHER" id="PTHR35849">
    <property type="entry name" value="BLR2341 PROTEIN"/>
    <property type="match status" value="1"/>
</dbReference>
<dbReference type="AlphaFoldDB" id="A0A7G9SUM4"/>
<dbReference type="PROSITE" id="PS50801">
    <property type="entry name" value="STAS"/>
    <property type="match status" value="1"/>
</dbReference>
<organism evidence="2 3">
    <name type="scientific">Thermomonas carbonis</name>
    <dbReference type="NCBI Taxonomy" id="1463158"/>
    <lineage>
        <taxon>Bacteria</taxon>
        <taxon>Pseudomonadati</taxon>
        <taxon>Pseudomonadota</taxon>
        <taxon>Gammaproteobacteria</taxon>
        <taxon>Lysobacterales</taxon>
        <taxon>Lysobacteraceae</taxon>
        <taxon>Thermomonas</taxon>
    </lineage>
</organism>
<dbReference type="KEGG" id="tcn:H9L16_05385"/>
<dbReference type="SUPFAM" id="SSF52091">
    <property type="entry name" value="SpoIIaa-like"/>
    <property type="match status" value="1"/>
</dbReference>
<dbReference type="PANTHER" id="PTHR35849:SF1">
    <property type="entry name" value="INTERMEMBRANE PHOSPHOLIPID TRANSPORT SYSTEM BINDING PROTEIN MLAB"/>
    <property type="match status" value="1"/>
</dbReference>
<protein>
    <submittedName>
        <fullName evidence="2">STAS domain-containing protein</fullName>
    </submittedName>
</protein>
<dbReference type="Gene3D" id="3.30.750.24">
    <property type="entry name" value="STAS domain"/>
    <property type="match status" value="1"/>
</dbReference>